<accession>A0A7H1J4T0</accession>
<dbReference type="KEGG" id="mard:IBG28_17835"/>
<dbReference type="InterPro" id="IPR006860">
    <property type="entry name" value="FecR"/>
</dbReference>
<gene>
    <name evidence="3" type="ORF">IBG28_17835</name>
</gene>
<dbReference type="Pfam" id="PF16220">
    <property type="entry name" value="DUF4880"/>
    <property type="match status" value="1"/>
</dbReference>
<evidence type="ECO:0000259" key="1">
    <source>
        <dbReference type="Pfam" id="PF04773"/>
    </source>
</evidence>
<feature type="domain" description="FecR N-terminal" evidence="2">
    <location>
        <begin position="13"/>
        <end position="54"/>
    </location>
</feature>
<reference evidence="3 4" key="1">
    <citation type="submission" date="2020-09" db="EMBL/GenBank/DDBJ databases">
        <title>Complete genome sequence of an Arctic sea ice bacterium Marinomonas arctica BSI20414.</title>
        <authorList>
            <person name="Liao L."/>
            <person name="Chen B."/>
        </authorList>
    </citation>
    <scope>NUCLEOTIDE SEQUENCE [LARGE SCALE GENOMIC DNA]</scope>
    <source>
        <strain evidence="3 4">BSI20414</strain>
    </source>
</reference>
<dbReference type="RefSeq" id="WP_111608113.1">
    <property type="nucleotide sequence ID" value="NZ_BMLJ01000013.1"/>
</dbReference>
<protein>
    <submittedName>
        <fullName evidence="3">DUF4880 domain-containing protein</fullName>
    </submittedName>
</protein>
<dbReference type="OrthoDB" id="7032198at2"/>
<dbReference type="Proteomes" id="UP000516370">
    <property type="component" value="Chromosome"/>
</dbReference>
<dbReference type="InterPro" id="IPR032623">
    <property type="entry name" value="FecR_N"/>
</dbReference>
<dbReference type="GO" id="GO:0016989">
    <property type="term" value="F:sigma factor antagonist activity"/>
    <property type="evidence" value="ECO:0007669"/>
    <property type="project" value="TreeGrafter"/>
</dbReference>
<dbReference type="EMBL" id="CP061081">
    <property type="protein sequence ID" value="QNT05496.1"/>
    <property type="molecule type" value="Genomic_DNA"/>
</dbReference>
<evidence type="ECO:0000313" key="4">
    <source>
        <dbReference type="Proteomes" id="UP000516370"/>
    </source>
</evidence>
<dbReference type="InterPro" id="IPR012373">
    <property type="entry name" value="Ferrdict_sens_TM"/>
</dbReference>
<evidence type="ECO:0000259" key="2">
    <source>
        <dbReference type="Pfam" id="PF16220"/>
    </source>
</evidence>
<dbReference type="AlphaFoldDB" id="A0A7H1J4T0"/>
<name>A0A7H1J4T0_9GAMM</name>
<dbReference type="PANTHER" id="PTHR30273:SF2">
    <property type="entry name" value="PROTEIN FECR"/>
    <property type="match status" value="1"/>
</dbReference>
<dbReference type="PANTHER" id="PTHR30273">
    <property type="entry name" value="PERIPLASMIC SIGNAL SENSOR AND SIGMA FACTOR ACTIVATOR FECR-RELATED"/>
    <property type="match status" value="1"/>
</dbReference>
<keyword evidence="4" id="KW-1185">Reference proteome</keyword>
<dbReference type="PIRSF" id="PIRSF018266">
    <property type="entry name" value="FecR"/>
    <property type="match status" value="1"/>
</dbReference>
<dbReference type="Pfam" id="PF04773">
    <property type="entry name" value="FecR"/>
    <property type="match status" value="1"/>
</dbReference>
<organism evidence="3 4">
    <name type="scientific">Marinomonas arctica</name>
    <dbReference type="NCBI Taxonomy" id="383750"/>
    <lineage>
        <taxon>Bacteria</taxon>
        <taxon>Pseudomonadati</taxon>
        <taxon>Pseudomonadota</taxon>
        <taxon>Gammaproteobacteria</taxon>
        <taxon>Oceanospirillales</taxon>
        <taxon>Oceanospirillaceae</taxon>
        <taxon>Marinomonas</taxon>
    </lineage>
</organism>
<evidence type="ECO:0000313" key="3">
    <source>
        <dbReference type="EMBL" id="QNT05496.1"/>
    </source>
</evidence>
<dbReference type="Gene3D" id="2.60.120.1440">
    <property type="match status" value="1"/>
</dbReference>
<sequence length="327" mass="36577">MTSSQSVTYAHLEAASEWFAVLSDTPVSEVDQAAWQRWLNEDDVHRKAWQQVESVSVMFSSFQNPESQQSASYVLDKTHTVSRRQFMKGVLGLAGIASLGWVSWQNTALPSMVAAWHADFHTSVGEQSSFSLEDGSHVWLNTNSAMTPYYTAAIRHLSLLSGEAFVELANQDSRPFALSCGQATVRPMTDKARFCLRHLPDQQAILSVYRGTLSIALNESTVTKEIHAGESVTFTPQSFAEVRPALALYESWVKGLLVVEDMPLSDFVNELSRYRHGFINVDPNIADWRVVGTYPVQNTDVIFSMLESSFPLHVKETLPWWISISPV</sequence>
<proteinExistence type="predicted"/>
<feature type="domain" description="FecR protein" evidence="1">
    <location>
        <begin position="120"/>
        <end position="212"/>
    </location>
</feature>